<reference evidence="2" key="1">
    <citation type="submission" date="2014-12" db="EMBL/GenBank/DDBJ databases">
        <title>Insight into the proteome of Arion vulgaris.</title>
        <authorList>
            <person name="Aradska J."/>
            <person name="Bulat T."/>
            <person name="Smidak R."/>
            <person name="Sarate P."/>
            <person name="Gangsoo J."/>
            <person name="Sialana F."/>
            <person name="Bilban M."/>
            <person name="Lubec G."/>
        </authorList>
    </citation>
    <scope>NUCLEOTIDE SEQUENCE</scope>
    <source>
        <tissue evidence="2">Skin</tissue>
    </source>
</reference>
<dbReference type="GO" id="GO:0030018">
    <property type="term" value="C:Z disc"/>
    <property type="evidence" value="ECO:0007669"/>
    <property type="project" value="TreeGrafter"/>
</dbReference>
<dbReference type="InterPro" id="IPR048581">
    <property type="entry name" value="RYDR_Jsol"/>
</dbReference>
<organism evidence="2">
    <name type="scientific">Arion vulgaris</name>
    <dbReference type="NCBI Taxonomy" id="1028688"/>
    <lineage>
        <taxon>Eukaryota</taxon>
        <taxon>Metazoa</taxon>
        <taxon>Spiralia</taxon>
        <taxon>Lophotrochozoa</taxon>
        <taxon>Mollusca</taxon>
        <taxon>Gastropoda</taxon>
        <taxon>Heterobranchia</taxon>
        <taxon>Euthyneura</taxon>
        <taxon>Panpulmonata</taxon>
        <taxon>Eupulmonata</taxon>
        <taxon>Stylommatophora</taxon>
        <taxon>Helicina</taxon>
        <taxon>Arionoidea</taxon>
        <taxon>Arionidae</taxon>
        <taxon>Arion</taxon>
    </lineage>
</organism>
<protein>
    <recommendedName>
        <fullName evidence="1">Ryanodine receptor junctional solenoid domain-containing protein</fullName>
    </recommendedName>
</protein>
<sequence>HTRSRLMTQNEYIIPLTPRIKSLSLYRSQSSISEVIGIKHQIPSMEGSVSIRPQLAITERQIQDRIQRNGKDCTAPFFSMEKLKSFTMQALATAVEKGASHVRDPIGGSNTNLFVPLLKVC</sequence>
<name>A0A0B6YT93_9EUPU</name>
<dbReference type="GO" id="GO:0005790">
    <property type="term" value="C:smooth endoplasmic reticulum"/>
    <property type="evidence" value="ECO:0007669"/>
    <property type="project" value="TreeGrafter"/>
</dbReference>
<feature type="non-terminal residue" evidence="2">
    <location>
        <position position="121"/>
    </location>
</feature>
<proteinExistence type="predicted"/>
<evidence type="ECO:0000313" key="2">
    <source>
        <dbReference type="EMBL" id="CEK59464.1"/>
    </source>
</evidence>
<dbReference type="GO" id="GO:0042383">
    <property type="term" value="C:sarcolemma"/>
    <property type="evidence" value="ECO:0007669"/>
    <property type="project" value="TreeGrafter"/>
</dbReference>
<dbReference type="GO" id="GO:0006941">
    <property type="term" value="P:striated muscle contraction"/>
    <property type="evidence" value="ECO:0007669"/>
    <property type="project" value="TreeGrafter"/>
</dbReference>
<dbReference type="PANTHER" id="PTHR46399">
    <property type="entry name" value="B30.2/SPRY DOMAIN-CONTAINING PROTEIN"/>
    <property type="match status" value="1"/>
</dbReference>
<dbReference type="AlphaFoldDB" id="A0A0B6YT93"/>
<accession>A0A0B6YT93</accession>
<feature type="non-terminal residue" evidence="2">
    <location>
        <position position="1"/>
    </location>
</feature>
<dbReference type="PANTHER" id="PTHR46399:SF8">
    <property type="entry name" value="B30.2_SPRY DOMAIN-CONTAINING PROTEIN"/>
    <property type="match status" value="1"/>
</dbReference>
<dbReference type="GO" id="GO:0014808">
    <property type="term" value="P:release of sequestered calcium ion into cytosol by sarcoplasmic reticulum"/>
    <property type="evidence" value="ECO:0007669"/>
    <property type="project" value="TreeGrafter"/>
</dbReference>
<evidence type="ECO:0000259" key="1">
    <source>
        <dbReference type="Pfam" id="PF21119"/>
    </source>
</evidence>
<dbReference type="InterPro" id="IPR015925">
    <property type="entry name" value="Ryanodine_IP3_receptor"/>
</dbReference>
<gene>
    <name evidence="2" type="primary">ORF36409</name>
</gene>
<dbReference type="GO" id="GO:0005219">
    <property type="term" value="F:ryanodine-sensitive calcium-release channel activity"/>
    <property type="evidence" value="ECO:0007669"/>
    <property type="project" value="TreeGrafter"/>
</dbReference>
<dbReference type="GO" id="GO:0034704">
    <property type="term" value="C:calcium channel complex"/>
    <property type="evidence" value="ECO:0007669"/>
    <property type="project" value="TreeGrafter"/>
</dbReference>
<dbReference type="GO" id="GO:0033017">
    <property type="term" value="C:sarcoplasmic reticulum membrane"/>
    <property type="evidence" value="ECO:0007669"/>
    <property type="project" value="TreeGrafter"/>
</dbReference>
<dbReference type="Pfam" id="PF21119">
    <property type="entry name" value="RYDR_Jsol"/>
    <property type="match status" value="1"/>
</dbReference>
<dbReference type="EMBL" id="HACG01012599">
    <property type="protein sequence ID" value="CEK59464.1"/>
    <property type="molecule type" value="Transcribed_RNA"/>
</dbReference>
<feature type="domain" description="Ryanodine receptor junctional solenoid" evidence="1">
    <location>
        <begin position="1"/>
        <end position="121"/>
    </location>
</feature>